<dbReference type="Proteomes" id="UP000236151">
    <property type="component" value="Unassembled WGS sequence"/>
</dbReference>
<accession>A0A2K2F617</accession>
<evidence type="ECO:0008006" key="3">
    <source>
        <dbReference type="Google" id="ProtNLM"/>
    </source>
</evidence>
<organism evidence="1 2">
    <name type="scientific">Clostridium thermosuccinogenes</name>
    <dbReference type="NCBI Taxonomy" id="84032"/>
    <lineage>
        <taxon>Bacteria</taxon>
        <taxon>Bacillati</taxon>
        <taxon>Bacillota</taxon>
        <taxon>Clostridia</taxon>
        <taxon>Eubacteriales</taxon>
        <taxon>Clostridiaceae</taxon>
        <taxon>Clostridium</taxon>
    </lineage>
</organism>
<dbReference type="OrthoDB" id="7869153at2"/>
<reference evidence="1 2" key="1">
    <citation type="submission" date="2017-06" db="EMBL/GenBank/DDBJ databases">
        <title>Investigating the central metabolism of Clostridium thermosuccinogenes.</title>
        <authorList>
            <person name="Koendjbiharie J.G."/>
            <person name="van Kranenburg R."/>
        </authorList>
    </citation>
    <scope>NUCLEOTIDE SEQUENCE [LARGE SCALE GENOMIC DNA]</scope>
    <source>
        <strain evidence="1 2">DSM 5806</strain>
    </source>
</reference>
<keyword evidence="2" id="KW-1185">Reference proteome</keyword>
<dbReference type="AlphaFoldDB" id="A0A2K2F617"/>
<sequence length="322" mass="37313">MVGILCNAKKERAYTKRLYALFKPLIKGKGISIMVMSLGNISIPERTAVGSIITEDKITPVKTALPSLIFNFARQRTRSDIKKMRSLMEVEGIRIVNGVNQYNQWSIMEMLISSRKTRKYVLPYIHYDKEDLYFDFTKVGNFLVKPEKGASPGRIIYGRQSDVGFDLFGEHGSMRCHRFDIQSVIHPAMRGKRWLLLKTPDLVAYRNRLFIIRACLFRTYDGEWKVLQRTIIPHGERVYDKLGRKIDAYAKRIIKCIECYIPDLGIGYVDFVLDRHGISYFLSFGGWDSKLLSKKQNRKVRIALCRNILEYAEMFTSGQLDI</sequence>
<dbReference type="EMBL" id="NIOJ01000001">
    <property type="protein sequence ID" value="PNU01560.1"/>
    <property type="molecule type" value="Genomic_DNA"/>
</dbReference>
<evidence type="ECO:0000313" key="1">
    <source>
        <dbReference type="EMBL" id="PNU01560.1"/>
    </source>
</evidence>
<dbReference type="RefSeq" id="WP_103079789.1">
    <property type="nucleotide sequence ID" value="NZ_CP021850.1"/>
</dbReference>
<proteinExistence type="predicted"/>
<dbReference type="KEGG" id="cthd:CDO33_16690"/>
<evidence type="ECO:0000313" key="2">
    <source>
        <dbReference type="Proteomes" id="UP000236151"/>
    </source>
</evidence>
<gene>
    <name evidence="1" type="ORF">CDQ84_00700</name>
</gene>
<comment type="caution">
    <text evidence="1">The sequence shown here is derived from an EMBL/GenBank/DDBJ whole genome shotgun (WGS) entry which is preliminary data.</text>
</comment>
<name>A0A2K2F617_9CLOT</name>
<protein>
    <recommendedName>
        <fullName evidence="3">ATP-grasp domain-containing protein</fullName>
    </recommendedName>
</protein>